<name>A0A8S5ML37_9CAUD</name>
<dbReference type="Pfam" id="PF20188">
    <property type="entry name" value="DUF6551"/>
    <property type="match status" value="1"/>
</dbReference>
<accession>A0A8S5ML37</accession>
<protein>
    <submittedName>
        <fullName evidence="1">Uncharacterized protein</fullName>
    </submittedName>
</protein>
<reference evidence="1" key="1">
    <citation type="journal article" date="2021" name="Proc. Natl. Acad. Sci. U.S.A.">
        <title>A Catalog of Tens of Thousands of Viruses from Human Metagenomes Reveals Hidden Associations with Chronic Diseases.</title>
        <authorList>
            <person name="Tisza M.J."/>
            <person name="Buck C.B."/>
        </authorList>
    </citation>
    <scope>NUCLEOTIDE SEQUENCE</scope>
    <source>
        <strain evidence="1">CtXZx16</strain>
    </source>
</reference>
<dbReference type="EMBL" id="BK014925">
    <property type="protein sequence ID" value="DAD82934.1"/>
    <property type="molecule type" value="Genomic_DNA"/>
</dbReference>
<organism evidence="1">
    <name type="scientific">Siphoviridae sp. ctXZx16</name>
    <dbReference type="NCBI Taxonomy" id="2826371"/>
    <lineage>
        <taxon>Viruses</taxon>
        <taxon>Duplodnaviria</taxon>
        <taxon>Heunggongvirae</taxon>
        <taxon>Uroviricota</taxon>
        <taxon>Caudoviricetes</taxon>
    </lineage>
</organism>
<proteinExistence type="predicted"/>
<dbReference type="InterPro" id="IPR046681">
    <property type="entry name" value="DUF6551"/>
</dbReference>
<evidence type="ECO:0000313" key="1">
    <source>
        <dbReference type="EMBL" id="DAD82934.1"/>
    </source>
</evidence>
<sequence>MKLKLKEVLKETEEKIEKKIERKRVPIDKLDSMLNYQRDIDMHFVEENSKDGIFEESKVSIVLVSVRADGSMKVCDGQHTIAILKKRGYTTVECELRYGLTEQEENDWFSDENTKRRGQSRKRTLTAQINGTYDKHKDEQDFYNCLKSIGFKLNIYGEETGSDYKIGCPTKLLNIYKEYSKAEKVNCFIECLDIVKSCFNGEPLSLQWGFLRGMFDFYETYYNEFDRKRIVEVLSRENVRDIKKDAEADIRTKKTSLRYAKLFVEKYNFKLAKKKTLKMSKLED</sequence>